<comment type="caution">
    <text evidence="1">The sequence shown here is derived from an EMBL/GenBank/DDBJ whole genome shotgun (WGS) entry which is preliminary data.</text>
</comment>
<dbReference type="AlphaFoldDB" id="A0A7J9KAK0"/>
<dbReference type="Proteomes" id="UP000593575">
    <property type="component" value="Unassembled WGS sequence"/>
</dbReference>
<gene>
    <name evidence="1" type="ORF">Goarm_000482</name>
</gene>
<dbReference type="EMBL" id="JABFAE010000013">
    <property type="protein sequence ID" value="MBA0843279.1"/>
    <property type="molecule type" value="Genomic_DNA"/>
</dbReference>
<proteinExistence type="predicted"/>
<keyword evidence="2" id="KW-1185">Reference proteome</keyword>
<sequence length="52" mass="5977">MREFGDQFSIIGSPLLLMFQVLKLLKLRLHGPPKQKGLQLQTQRLLMQSSIV</sequence>
<reference evidence="1 2" key="1">
    <citation type="journal article" date="2019" name="Genome Biol. Evol.">
        <title>Insights into the evolution of the New World diploid cottons (Gossypium, subgenus Houzingenia) based on genome sequencing.</title>
        <authorList>
            <person name="Grover C.E."/>
            <person name="Arick M.A. 2nd"/>
            <person name="Thrash A."/>
            <person name="Conover J.L."/>
            <person name="Sanders W.S."/>
            <person name="Peterson D.G."/>
            <person name="Frelichowski J.E."/>
            <person name="Scheffler J.A."/>
            <person name="Scheffler B.E."/>
            <person name="Wendel J.F."/>
        </authorList>
    </citation>
    <scope>NUCLEOTIDE SEQUENCE [LARGE SCALE GENOMIC DNA]</scope>
    <source>
        <strain evidence="1">6</strain>
        <tissue evidence="1">Leaf</tissue>
    </source>
</reference>
<accession>A0A7J9KAK0</accession>
<name>A0A7J9KAK0_9ROSI</name>
<evidence type="ECO:0000313" key="2">
    <source>
        <dbReference type="Proteomes" id="UP000593575"/>
    </source>
</evidence>
<protein>
    <submittedName>
        <fullName evidence="1">Uncharacterized protein</fullName>
    </submittedName>
</protein>
<evidence type="ECO:0000313" key="1">
    <source>
        <dbReference type="EMBL" id="MBA0843279.1"/>
    </source>
</evidence>
<organism evidence="1 2">
    <name type="scientific">Gossypium armourianum</name>
    <dbReference type="NCBI Taxonomy" id="34283"/>
    <lineage>
        <taxon>Eukaryota</taxon>
        <taxon>Viridiplantae</taxon>
        <taxon>Streptophyta</taxon>
        <taxon>Embryophyta</taxon>
        <taxon>Tracheophyta</taxon>
        <taxon>Spermatophyta</taxon>
        <taxon>Magnoliopsida</taxon>
        <taxon>eudicotyledons</taxon>
        <taxon>Gunneridae</taxon>
        <taxon>Pentapetalae</taxon>
        <taxon>rosids</taxon>
        <taxon>malvids</taxon>
        <taxon>Malvales</taxon>
        <taxon>Malvaceae</taxon>
        <taxon>Malvoideae</taxon>
        <taxon>Gossypium</taxon>
    </lineage>
</organism>